<evidence type="ECO:0000259" key="4">
    <source>
        <dbReference type="PROSITE" id="PS01124"/>
    </source>
</evidence>
<dbReference type="PANTHER" id="PTHR47894">
    <property type="entry name" value="HTH-TYPE TRANSCRIPTIONAL REGULATOR GADX"/>
    <property type="match status" value="1"/>
</dbReference>
<evidence type="ECO:0000313" key="6">
    <source>
        <dbReference type="Proteomes" id="UP000237717"/>
    </source>
</evidence>
<name>A0A2L2LCJ4_AGRTU</name>
<evidence type="ECO:0000256" key="1">
    <source>
        <dbReference type="ARBA" id="ARBA00023015"/>
    </source>
</evidence>
<dbReference type="InterPro" id="IPR032687">
    <property type="entry name" value="AraC-type_N"/>
</dbReference>
<organism evidence="5 6">
    <name type="scientific">Agrobacterium tumefaciens</name>
    <dbReference type="NCBI Taxonomy" id="358"/>
    <lineage>
        <taxon>Bacteria</taxon>
        <taxon>Pseudomonadati</taxon>
        <taxon>Pseudomonadota</taxon>
        <taxon>Alphaproteobacteria</taxon>
        <taxon>Hyphomicrobiales</taxon>
        <taxon>Rhizobiaceae</taxon>
        <taxon>Rhizobium/Agrobacterium group</taxon>
        <taxon>Agrobacterium</taxon>
        <taxon>Agrobacterium tumefaciens complex</taxon>
    </lineage>
</organism>
<dbReference type="PANTHER" id="PTHR47894:SF1">
    <property type="entry name" value="HTH-TYPE TRANSCRIPTIONAL REGULATOR VQSM"/>
    <property type="match status" value="1"/>
</dbReference>
<dbReference type="InterPro" id="IPR018060">
    <property type="entry name" value="HTH_AraC"/>
</dbReference>
<sequence length="333" mass="37321">MSRDLSDRCRLPQAFWRAAERMGLPAPALLRQAKLPATLHIAPDAWLTTAQYFDLWRAVEALSQDSAIGLRMTVETDTAMHPPATMSAFFAGDYRDGLHRLARFKRLCTPEELSVTENGGEARIAVRWLHTDEAEPDAAADVTFAALLELGRRGTGRHVTPVRVEMIRRGPVSDVHRSYFNAPIRTGCPQNAMVLKRNDLDLPFAGHNPELLAILEPALATSLGEIEAQSSLPEQVKILIKRRIASGKPEISEVARELGMSERTLQRRITEQGSNYRALIEQARQELGRDLLSDKRNGIEEIAFLLGFQDTGSFYRAFRTWEGVTPAQWRGMH</sequence>
<dbReference type="GO" id="GO:0005829">
    <property type="term" value="C:cytosol"/>
    <property type="evidence" value="ECO:0007669"/>
    <property type="project" value="TreeGrafter"/>
</dbReference>
<proteinExistence type="predicted"/>
<protein>
    <submittedName>
        <fullName evidence="5">AraC family transcriptional regulator</fullName>
    </submittedName>
</protein>
<evidence type="ECO:0000256" key="3">
    <source>
        <dbReference type="ARBA" id="ARBA00023163"/>
    </source>
</evidence>
<keyword evidence="3" id="KW-0804">Transcription</keyword>
<evidence type="ECO:0000313" key="5">
    <source>
        <dbReference type="EMBL" id="AVH41948.1"/>
    </source>
</evidence>
<dbReference type="InterPro" id="IPR009057">
    <property type="entry name" value="Homeodomain-like_sf"/>
</dbReference>
<dbReference type="Gene3D" id="1.10.10.60">
    <property type="entry name" value="Homeodomain-like"/>
    <property type="match status" value="1"/>
</dbReference>
<evidence type="ECO:0000256" key="2">
    <source>
        <dbReference type="ARBA" id="ARBA00023125"/>
    </source>
</evidence>
<dbReference type="Pfam" id="PF12625">
    <property type="entry name" value="Arabinose_bd"/>
    <property type="match status" value="1"/>
</dbReference>
<dbReference type="PROSITE" id="PS01124">
    <property type="entry name" value="HTH_ARAC_FAMILY_2"/>
    <property type="match status" value="1"/>
</dbReference>
<dbReference type="Pfam" id="PF12833">
    <property type="entry name" value="HTH_18"/>
    <property type="match status" value="1"/>
</dbReference>
<accession>A0A2L2LCJ4</accession>
<dbReference type="SMART" id="SM00342">
    <property type="entry name" value="HTH_ARAC"/>
    <property type="match status" value="1"/>
</dbReference>
<dbReference type="PRINTS" id="PR00032">
    <property type="entry name" value="HTHARAC"/>
</dbReference>
<dbReference type="Proteomes" id="UP000237717">
    <property type="component" value="Chromosome I"/>
</dbReference>
<reference evidence="5 6" key="1">
    <citation type="submission" date="2018-02" db="EMBL/GenBank/DDBJ databases">
        <title>Complete genome sequence of Agrobacterium tumefaciens 1D1609.</title>
        <authorList>
            <person name="Cho S.-T."/>
            <person name="Haryono M."/>
            <person name="Chang H.-H."/>
            <person name="Santos M.N."/>
            <person name="Lai E.-M."/>
            <person name="Kuo C.-H."/>
        </authorList>
    </citation>
    <scope>NUCLEOTIDE SEQUENCE [LARGE SCALE GENOMIC DNA]</scope>
    <source>
        <strain evidence="5 6">1D1609</strain>
    </source>
</reference>
<keyword evidence="2" id="KW-0238">DNA-binding</keyword>
<dbReference type="GO" id="GO:0000976">
    <property type="term" value="F:transcription cis-regulatory region binding"/>
    <property type="evidence" value="ECO:0007669"/>
    <property type="project" value="TreeGrafter"/>
</dbReference>
<dbReference type="SUPFAM" id="SSF46689">
    <property type="entry name" value="Homeodomain-like"/>
    <property type="match status" value="1"/>
</dbReference>
<feature type="domain" description="HTH araC/xylS-type" evidence="4">
    <location>
        <begin position="234"/>
        <end position="332"/>
    </location>
</feature>
<dbReference type="InterPro" id="IPR020449">
    <property type="entry name" value="Tscrpt_reg_AraC-type_HTH"/>
</dbReference>
<gene>
    <name evidence="5" type="ORF">At1D1609_18940</name>
</gene>
<dbReference type="EMBL" id="CP026924">
    <property type="protein sequence ID" value="AVH41948.1"/>
    <property type="molecule type" value="Genomic_DNA"/>
</dbReference>
<dbReference type="AlphaFoldDB" id="A0A2L2LCJ4"/>
<dbReference type="GO" id="GO:0003700">
    <property type="term" value="F:DNA-binding transcription factor activity"/>
    <property type="evidence" value="ECO:0007669"/>
    <property type="project" value="InterPro"/>
</dbReference>
<keyword evidence="1" id="KW-0805">Transcription regulation</keyword>